<accession>A0A194W5U3</accession>
<gene>
    <name evidence="2" type="ORF">VM1G_07834</name>
</gene>
<dbReference type="OrthoDB" id="4630416at2759"/>
<reference evidence="2" key="1">
    <citation type="submission" date="2014-12" db="EMBL/GenBank/DDBJ databases">
        <title>Genome Sequence of Valsa Canker Pathogens Uncovers a Specific Adaption of Colonization on Woody Bark.</title>
        <authorList>
            <person name="Yin Z."/>
            <person name="Liu H."/>
            <person name="Gao X."/>
            <person name="Li Z."/>
            <person name="Song N."/>
            <person name="Ke X."/>
            <person name="Dai Q."/>
            <person name="Wu Y."/>
            <person name="Sun Y."/>
            <person name="Xu J.-R."/>
            <person name="Kang Z.K."/>
            <person name="Wang L."/>
            <person name="Huang L."/>
        </authorList>
    </citation>
    <scope>NUCLEOTIDE SEQUENCE [LARGE SCALE GENOMIC DNA]</scope>
    <source>
        <strain evidence="2">03-8</strain>
    </source>
</reference>
<protein>
    <submittedName>
        <fullName evidence="2">Uncharacterized protein</fullName>
    </submittedName>
</protein>
<dbReference type="AlphaFoldDB" id="A0A194W5U3"/>
<organism evidence="2 3">
    <name type="scientific">Cytospora mali</name>
    <name type="common">Apple Valsa canker fungus</name>
    <name type="synonym">Valsa mali</name>
    <dbReference type="NCBI Taxonomy" id="578113"/>
    <lineage>
        <taxon>Eukaryota</taxon>
        <taxon>Fungi</taxon>
        <taxon>Dikarya</taxon>
        <taxon>Ascomycota</taxon>
        <taxon>Pezizomycotina</taxon>
        <taxon>Sordariomycetes</taxon>
        <taxon>Sordariomycetidae</taxon>
        <taxon>Diaporthales</taxon>
        <taxon>Cytosporaceae</taxon>
        <taxon>Cytospora</taxon>
    </lineage>
</organism>
<proteinExistence type="predicted"/>
<feature type="compositionally biased region" description="Basic and acidic residues" evidence="1">
    <location>
        <begin position="387"/>
        <end position="405"/>
    </location>
</feature>
<evidence type="ECO:0000256" key="1">
    <source>
        <dbReference type="SAM" id="MobiDB-lite"/>
    </source>
</evidence>
<dbReference type="EMBL" id="CM003105">
    <property type="protein sequence ID" value="KUI71844.1"/>
    <property type="molecule type" value="Genomic_DNA"/>
</dbReference>
<evidence type="ECO:0000313" key="2">
    <source>
        <dbReference type="EMBL" id="KUI71844.1"/>
    </source>
</evidence>
<name>A0A194W5U3_CYTMA</name>
<feature type="region of interest" description="Disordered" evidence="1">
    <location>
        <begin position="370"/>
        <end position="405"/>
    </location>
</feature>
<dbReference type="Proteomes" id="UP000078559">
    <property type="component" value="Chromosome 8"/>
</dbReference>
<keyword evidence="3" id="KW-1185">Reference proteome</keyword>
<sequence>MAPAPQRKPDKPVIKREGFTIRDGVITCNGHGRVDGSRLEAMFHPDRLKVQRLQKAAENEAKRLFGRPFFAAQLRWHGITFPKSATEQQLKSLLDKAAAAKQCVNVPASVVRLHEELKHDYEKEVQAWEYLIANWEVELQRRQEEQWAQLETPSERAGYDLDRFMEHYFLTDGQPDPAKKPEPLALYGFTDDQVISELQVRAADVPGLEIAVGGQGPDRTLCIGWDRAGVLGLAAEIENIEIDRQRKKIQDEWEKAMQNHQNYVSQSRARAQVQTGAPSLAAPMREGGKQSFSLLRCRGSFVVKCQAIGEMYPDPFGIFTVDISDSPAHNGETLRAAVNLGVFQGTAILSFNEPVLDWFARHYDRNAVAATGGDPNSAPLAATNGKRKADGEAEGELSAKQRKLDGPHSASRVLVRMRGRNIVVGQVCPEIQSGYLDFADVTCTDFKGVLDIPGVGEDVEVEGFRVAKFAAVEPPSWNWFWPVVPHVSA</sequence>
<evidence type="ECO:0000313" key="3">
    <source>
        <dbReference type="Proteomes" id="UP000078559"/>
    </source>
</evidence>